<organism evidence="2 3">
    <name type="scientific">Taibaiella chishuiensis</name>
    <dbReference type="NCBI Taxonomy" id="1434707"/>
    <lineage>
        <taxon>Bacteria</taxon>
        <taxon>Pseudomonadati</taxon>
        <taxon>Bacteroidota</taxon>
        <taxon>Chitinophagia</taxon>
        <taxon>Chitinophagales</taxon>
        <taxon>Chitinophagaceae</taxon>
        <taxon>Taibaiella</taxon>
    </lineage>
</organism>
<dbReference type="GO" id="GO:0004180">
    <property type="term" value="F:carboxypeptidase activity"/>
    <property type="evidence" value="ECO:0007669"/>
    <property type="project" value="UniProtKB-KW"/>
</dbReference>
<accession>A0A2P8D1P9</accession>
<evidence type="ECO:0000313" key="2">
    <source>
        <dbReference type="EMBL" id="PSK91121.1"/>
    </source>
</evidence>
<name>A0A2P8D1P9_9BACT</name>
<dbReference type="OrthoDB" id="1223654at2"/>
<dbReference type="EMBL" id="PYGD01000006">
    <property type="protein sequence ID" value="PSK91121.1"/>
    <property type="molecule type" value="Genomic_DNA"/>
</dbReference>
<keyword evidence="1" id="KW-0732">Signal</keyword>
<dbReference type="RefSeq" id="WP_106523728.1">
    <property type="nucleotide sequence ID" value="NZ_PYGD01000006.1"/>
</dbReference>
<comment type="caution">
    <text evidence="2">The sequence shown here is derived from an EMBL/GenBank/DDBJ whole genome shotgun (WGS) entry which is preliminary data.</text>
</comment>
<sequence>MFNPNHLKSNALLALFLLCCLFPAWGQQMAASGVLTDEVSGKPVPAAAVYIANSTYNATTDDAGRFSFLHFPQLPATLTLSVIGYETVTLKVTADNAHALQVALRRKVVQLDEVQVSLPERNGWKKYGVRFLEELVGWSDYAAACKLQNKEVVQFSFDKKDGILKAWADKPLQIRNQAMGYDIVYQLEDFELDMYQNKLFYKGYAYFRELPATGRKARQFGKKRKAAFNGSFRHFAQALYKGSASAEGFEIRRLKRVYEEDAMSYIPIRTDTLRWYDTTGLVQLAGEIFTGDTAMAAKALVSLETWRNDTTGPERFWLKGRRRLHDSTVTPVYVFAKYGATKKECQVKYYETRDTTGIAAAEEPEVLEQLRNQRPGFWKKRASLNLLYKTPVPADSIITRRGADVLLHFPDFLQVTYMRELEELPYLQRSGNWARDPQQQVSVVSLRDGNNLHLLADGNFYDAYDLLLEQYWAYEKLDKLLPLDYIPPVD</sequence>
<dbReference type="Pfam" id="PF13715">
    <property type="entry name" value="CarbopepD_reg_2"/>
    <property type="match status" value="1"/>
</dbReference>
<keyword evidence="2" id="KW-0378">Hydrolase</keyword>
<protein>
    <submittedName>
        <fullName evidence="2">Carboxypeptidase-like protein</fullName>
    </submittedName>
</protein>
<dbReference type="Proteomes" id="UP000240572">
    <property type="component" value="Unassembled WGS sequence"/>
</dbReference>
<keyword evidence="2" id="KW-0121">Carboxypeptidase</keyword>
<reference evidence="2 3" key="1">
    <citation type="submission" date="2018-03" db="EMBL/GenBank/DDBJ databases">
        <title>Genomic Encyclopedia of Type Strains, Phase III (KMG-III): the genomes of soil and plant-associated and newly described type strains.</title>
        <authorList>
            <person name="Whitman W."/>
        </authorList>
    </citation>
    <scope>NUCLEOTIDE SEQUENCE [LARGE SCALE GENOMIC DNA]</scope>
    <source>
        <strain evidence="2 3">CGMCC 1.12700</strain>
    </source>
</reference>
<feature type="signal peptide" evidence="1">
    <location>
        <begin position="1"/>
        <end position="26"/>
    </location>
</feature>
<keyword evidence="3" id="KW-1185">Reference proteome</keyword>
<dbReference type="InterPro" id="IPR008969">
    <property type="entry name" value="CarboxyPept-like_regulatory"/>
</dbReference>
<evidence type="ECO:0000256" key="1">
    <source>
        <dbReference type="SAM" id="SignalP"/>
    </source>
</evidence>
<dbReference type="Gene3D" id="2.60.40.1120">
    <property type="entry name" value="Carboxypeptidase-like, regulatory domain"/>
    <property type="match status" value="1"/>
</dbReference>
<feature type="chain" id="PRO_5015186470" evidence="1">
    <location>
        <begin position="27"/>
        <end position="490"/>
    </location>
</feature>
<dbReference type="AlphaFoldDB" id="A0A2P8D1P9"/>
<dbReference type="SUPFAM" id="SSF49464">
    <property type="entry name" value="Carboxypeptidase regulatory domain-like"/>
    <property type="match status" value="1"/>
</dbReference>
<evidence type="ECO:0000313" key="3">
    <source>
        <dbReference type="Proteomes" id="UP000240572"/>
    </source>
</evidence>
<proteinExistence type="predicted"/>
<keyword evidence="2" id="KW-0645">Protease</keyword>
<gene>
    <name evidence="2" type="ORF">B0I18_106132</name>
</gene>